<keyword evidence="9 13" id="KW-1133">Transmembrane helix</keyword>
<name>A0A418WDB8_9PROT</name>
<evidence type="ECO:0000256" key="5">
    <source>
        <dbReference type="ARBA" id="ARBA00022617"/>
    </source>
</evidence>
<dbReference type="AlphaFoldDB" id="A0A418WDB8"/>
<dbReference type="Gene3D" id="1.20.950.20">
    <property type="entry name" value="Transmembrane di-heme cytochromes, Chain C"/>
    <property type="match status" value="2"/>
</dbReference>
<sequence length="207" mass="23030">MRSASPSRPNSPRRTDAAMTDASDRYTSVAITLHWVMAIAFFLMLGSGFAMAYGDLSQALKFRMFQWHKSLGVLLLLTFALRLGWRLFNRPPVLPPSLQGLQRLAAKGGHWLLYLCMIALPVSGWVMVSASVYGLPTIVFGWFEWPHIPGLAGDEAVSDGAKTAHFWLALLFALAIAGHIGAVIKHFIVERENFMARIWWTGKGTTR</sequence>
<evidence type="ECO:0000256" key="10">
    <source>
        <dbReference type="ARBA" id="ARBA00023004"/>
    </source>
</evidence>
<organism evidence="15 16">
    <name type="scientific">Oleomonas cavernae</name>
    <dbReference type="NCBI Taxonomy" id="2320859"/>
    <lineage>
        <taxon>Bacteria</taxon>
        <taxon>Pseudomonadati</taxon>
        <taxon>Pseudomonadota</taxon>
        <taxon>Alphaproteobacteria</taxon>
        <taxon>Acetobacterales</taxon>
        <taxon>Acetobacteraceae</taxon>
        <taxon>Oleomonas</taxon>
    </lineage>
</organism>
<gene>
    <name evidence="15" type="ORF">D3874_13780</name>
</gene>
<dbReference type="InterPro" id="IPR011577">
    <property type="entry name" value="Cyt_b561_bac/Ni-Hgenase"/>
</dbReference>
<evidence type="ECO:0000313" key="15">
    <source>
        <dbReference type="EMBL" id="RJF87958.1"/>
    </source>
</evidence>
<protein>
    <submittedName>
        <fullName evidence="15">Cytochrome b</fullName>
    </submittedName>
</protein>
<dbReference type="GO" id="GO:0020037">
    <property type="term" value="F:heme binding"/>
    <property type="evidence" value="ECO:0007669"/>
    <property type="project" value="TreeGrafter"/>
</dbReference>
<feature type="transmembrane region" description="Helical" evidence="13">
    <location>
        <begin position="166"/>
        <end position="188"/>
    </location>
</feature>
<reference evidence="15 16" key="1">
    <citation type="submission" date="2018-09" db="EMBL/GenBank/DDBJ databases">
        <authorList>
            <person name="Zhu H."/>
        </authorList>
    </citation>
    <scope>NUCLEOTIDE SEQUENCE [LARGE SCALE GENOMIC DNA]</scope>
    <source>
        <strain evidence="15 16">K1W22B-8</strain>
    </source>
</reference>
<keyword evidence="5" id="KW-0349">Heme</keyword>
<comment type="caution">
    <text evidence="15">The sequence shown here is derived from an EMBL/GenBank/DDBJ whole genome shotgun (WGS) entry which is preliminary data.</text>
</comment>
<evidence type="ECO:0000256" key="12">
    <source>
        <dbReference type="ARBA" id="ARBA00037975"/>
    </source>
</evidence>
<evidence type="ECO:0000256" key="11">
    <source>
        <dbReference type="ARBA" id="ARBA00023136"/>
    </source>
</evidence>
<dbReference type="GO" id="GO:0046872">
    <property type="term" value="F:metal ion binding"/>
    <property type="evidence" value="ECO:0007669"/>
    <property type="project" value="UniProtKB-KW"/>
</dbReference>
<feature type="transmembrane region" description="Helical" evidence="13">
    <location>
        <begin position="65"/>
        <end position="85"/>
    </location>
</feature>
<keyword evidence="11 13" id="KW-0472">Membrane</keyword>
<keyword evidence="8" id="KW-0249">Electron transport</keyword>
<evidence type="ECO:0000259" key="14">
    <source>
        <dbReference type="Pfam" id="PF01292"/>
    </source>
</evidence>
<dbReference type="EMBL" id="QYUK01000011">
    <property type="protein sequence ID" value="RJF87958.1"/>
    <property type="molecule type" value="Genomic_DNA"/>
</dbReference>
<evidence type="ECO:0000256" key="2">
    <source>
        <dbReference type="ARBA" id="ARBA00004651"/>
    </source>
</evidence>
<keyword evidence="4" id="KW-1003">Cell membrane</keyword>
<evidence type="ECO:0000256" key="3">
    <source>
        <dbReference type="ARBA" id="ARBA00022448"/>
    </source>
</evidence>
<comment type="similarity">
    <text evidence="12">Belongs to the cytochrome b561 family.</text>
</comment>
<comment type="cofactor">
    <cofactor evidence="1">
        <name>heme b</name>
        <dbReference type="ChEBI" id="CHEBI:60344"/>
    </cofactor>
</comment>
<keyword evidence="6 13" id="KW-0812">Transmembrane</keyword>
<feature type="transmembrane region" description="Helical" evidence="13">
    <location>
        <begin position="29"/>
        <end position="53"/>
    </location>
</feature>
<evidence type="ECO:0000256" key="1">
    <source>
        <dbReference type="ARBA" id="ARBA00001970"/>
    </source>
</evidence>
<evidence type="ECO:0000256" key="6">
    <source>
        <dbReference type="ARBA" id="ARBA00022692"/>
    </source>
</evidence>
<evidence type="ECO:0000256" key="7">
    <source>
        <dbReference type="ARBA" id="ARBA00022723"/>
    </source>
</evidence>
<dbReference type="InterPro" id="IPR052168">
    <property type="entry name" value="Cytochrome_b561_oxidase"/>
</dbReference>
<dbReference type="SUPFAM" id="SSF81342">
    <property type="entry name" value="Transmembrane di-heme cytochromes"/>
    <property type="match status" value="1"/>
</dbReference>
<evidence type="ECO:0000313" key="16">
    <source>
        <dbReference type="Proteomes" id="UP000284605"/>
    </source>
</evidence>
<dbReference type="PANTHER" id="PTHR30529">
    <property type="entry name" value="CYTOCHROME B561"/>
    <property type="match status" value="1"/>
</dbReference>
<dbReference type="Pfam" id="PF01292">
    <property type="entry name" value="Ni_hydr_CYTB"/>
    <property type="match status" value="1"/>
</dbReference>
<evidence type="ECO:0000256" key="8">
    <source>
        <dbReference type="ARBA" id="ARBA00022982"/>
    </source>
</evidence>
<dbReference type="GO" id="GO:0005886">
    <property type="term" value="C:plasma membrane"/>
    <property type="evidence" value="ECO:0007669"/>
    <property type="project" value="UniProtKB-SubCell"/>
</dbReference>
<dbReference type="InterPro" id="IPR016174">
    <property type="entry name" value="Di-haem_cyt_TM"/>
</dbReference>
<evidence type="ECO:0000256" key="9">
    <source>
        <dbReference type="ARBA" id="ARBA00022989"/>
    </source>
</evidence>
<keyword evidence="7" id="KW-0479">Metal-binding</keyword>
<feature type="transmembrane region" description="Helical" evidence="13">
    <location>
        <begin position="111"/>
        <end position="135"/>
    </location>
</feature>
<dbReference type="GO" id="GO:0022904">
    <property type="term" value="P:respiratory electron transport chain"/>
    <property type="evidence" value="ECO:0007669"/>
    <property type="project" value="InterPro"/>
</dbReference>
<dbReference type="Proteomes" id="UP000284605">
    <property type="component" value="Unassembled WGS sequence"/>
</dbReference>
<evidence type="ECO:0000256" key="4">
    <source>
        <dbReference type="ARBA" id="ARBA00022475"/>
    </source>
</evidence>
<evidence type="ECO:0000256" key="13">
    <source>
        <dbReference type="SAM" id="Phobius"/>
    </source>
</evidence>
<accession>A0A418WDB8</accession>
<keyword evidence="10" id="KW-0408">Iron</keyword>
<dbReference type="GO" id="GO:0009055">
    <property type="term" value="F:electron transfer activity"/>
    <property type="evidence" value="ECO:0007669"/>
    <property type="project" value="InterPro"/>
</dbReference>
<keyword evidence="3" id="KW-0813">Transport</keyword>
<keyword evidence="16" id="KW-1185">Reference proteome</keyword>
<feature type="domain" description="Cytochrome b561 bacterial/Ni-hydrogenase" evidence="14">
    <location>
        <begin position="25"/>
        <end position="199"/>
    </location>
</feature>
<comment type="subcellular location">
    <subcellularLocation>
        <location evidence="2">Cell membrane</location>
        <topology evidence="2">Multi-pass membrane protein</topology>
    </subcellularLocation>
</comment>
<dbReference type="PANTHER" id="PTHR30529:SF1">
    <property type="entry name" value="CYTOCHROME B561 HOMOLOG 2"/>
    <property type="match status" value="1"/>
</dbReference>
<proteinExistence type="inferred from homology"/>